<reference evidence="3" key="1">
    <citation type="submission" date="2016-10" db="EMBL/GenBank/DDBJ databases">
        <authorList>
            <person name="Varghese N."/>
            <person name="Submissions S."/>
        </authorList>
    </citation>
    <scope>NUCLEOTIDE SEQUENCE [LARGE SCALE GENOMIC DNA]</scope>
    <source>
        <strain evidence="3">DSM 11706</strain>
    </source>
</reference>
<feature type="domain" description="PilZ" evidence="1">
    <location>
        <begin position="39"/>
        <end position="112"/>
    </location>
</feature>
<keyword evidence="3" id="KW-1185">Reference proteome</keyword>
<name>A0A1I5ZBF4_9BACI</name>
<evidence type="ECO:0000313" key="2">
    <source>
        <dbReference type="EMBL" id="SFQ53782.1"/>
    </source>
</evidence>
<dbReference type="STRING" id="126156.SAMN05421670_2594"/>
<dbReference type="InterPro" id="IPR009875">
    <property type="entry name" value="PilZ_domain"/>
</dbReference>
<dbReference type="RefSeq" id="WP_175496270.1">
    <property type="nucleotide sequence ID" value="NZ_FOXU01000004.1"/>
</dbReference>
<gene>
    <name evidence="2" type="ORF">SAMN05421670_2594</name>
</gene>
<protein>
    <submittedName>
        <fullName evidence="2">PilZ domain-containing protein</fullName>
    </submittedName>
</protein>
<dbReference type="Proteomes" id="UP000198734">
    <property type="component" value="Unassembled WGS sequence"/>
</dbReference>
<dbReference type="Pfam" id="PF07238">
    <property type="entry name" value="PilZ"/>
    <property type="match status" value="1"/>
</dbReference>
<dbReference type="Gene3D" id="2.40.10.220">
    <property type="entry name" value="predicted glycosyltransferase like domains"/>
    <property type="match status" value="1"/>
</dbReference>
<evidence type="ECO:0000313" key="3">
    <source>
        <dbReference type="Proteomes" id="UP000198734"/>
    </source>
</evidence>
<dbReference type="GO" id="GO:0035438">
    <property type="term" value="F:cyclic-di-GMP binding"/>
    <property type="evidence" value="ECO:0007669"/>
    <property type="project" value="InterPro"/>
</dbReference>
<proteinExistence type="predicted"/>
<sequence>MKYNRNEYFRYTFEEPCDATFRLIKQNEGNVGVELSNKGACKIIDISPNGLKLFSELFISIDQLHHVELNFTLDTNPISMVGEFVWSHRKAWGHEYGVKLVGDNESEQMIIEELKKRRRKEMELKK</sequence>
<dbReference type="EMBL" id="FOXU01000004">
    <property type="protein sequence ID" value="SFQ53782.1"/>
    <property type="molecule type" value="Genomic_DNA"/>
</dbReference>
<dbReference type="AlphaFoldDB" id="A0A1I5ZBF4"/>
<organism evidence="2 3">
    <name type="scientific">Psychrobacillus psychrotolerans</name>
    <dbReference type="NCBI Taxonomy" id="126156"/>
    <lineage>
        <taxon>Bacteria</taxon>
        <taxon>Bacillati</taxon>
        <taxon>Bacillota</taxon>
        <taxon>Bacilli</taxon>
        <taxon>Bacillales</taxon>
        <taxon>Bacillaceae</taxon>
        <taxon>Psychrobacillus</taxon>
    </lineage>
</organism>
<accession>A0A1I5ZBF4</accession>
<evidence type="ECO:0000259" key="1">
    <source>
        <dbReference type="Pfam" id="PF07238"/>
    </source>
</evidence>